<evidence type="ECO:0000313" key="1">
    <source>
        <dbReference type="EMBL" id="AWP15810.1"/>
    </source>
</evidence>
<organism evidence="1 2">
    <name type="scientific">Scophthalmus maximus</name>
    <name type="common">Turbot</name>
    <name type="synonym">Psetta maxima</name>
    <dbReference type="NCBI Taxonomy" id="52904"/>
    <lineage>
        <taxon>Eukaryota</taxon>
        <taxon>Metazoa</taxon>
        <taxon>Chordata</taxon>
        <taxon>Craniata</taxon>
        <taxon>Vertebrata</taxon>
        <taxon>Euteleostomi</taxon>
        <taxon>Actinopterygii</taxon>
        <taxon>Neopterygii</taxon>
        <taxon>Teleostei</taxon>
        <taxon>Neoteleostei</taxon>
        <taxon>Acanthomorphata</taxon>
        <taxon>Carangaria</taxon>
        <taxon>Pleuronectiformes</taxon>
        <taxon>Pleuronectoidei</taxon>
        <taxon>Scophthalmidae</taxon>
        <taxon>Scophthalmus</taxon>
    </lineage>
</organism>
<evidence type="ECO:0000313" key="2">
    <source>
        <dbReference type="Proteomes" id="UP000246464"/>
    </source>
</evidence>
<gene>
    <name evidence="1" type="ORF">SMAX5B_005294</name>
</gene>
<reference evidence="1 2" key="1">
    <citation type="submission" date="2017-12" db="EMBL/GenBank/DDBJ databases">
        <title>Integrating genomic resources of turbot (Scophthalmus maximus) in depth evaluation of genetic and physical mapping variation across individuals.</title>
        <authorList>
            <person name="Martinez P."/>
        </authorList>
    </citation>
    <scope>NUCLEOTIDE SEQUENCE [LARGE SCALE GENOMIC DNA]</scope>
</reference>
<proteinExistence type="predicted"/>
<protein>
    <submittedName>
        <fullName evidence="1">Uncharacterized protein</fullName>
    </submittedName>
</protein>
<dbReference type="Proteomes" id="UP000246464">
    <property type="component" value="Chromosome 16"/>
</dbReference>
<name>A0A2U9CIE2_SCOMX</name>
<sequence length="77" mass="8465">MSVEILIHPVHHKDPQGLRRPWLPSCYRLEEKKVTGPGSLALFTKGCRTVISLHKCLVFLGQSGAGGLGDDGKVNWQ</sequence>
<dbReference type="EMBL" id="CP026258">
    <property type="protein sequence ID" value="AWP15810.1"/>
    <property type="molecule type" value="Genomic_DNA"/>
</dbReference>
<dbReference type="AlphaFoldDB" id="A0A2U9CIE2"/>
<keyword evidence="2" id="KW-1185">Reference proteome</keyword>
<accession>A0A2U9CIE2</accession>